<protein>
    <submittedName>
        <fullName evidence="1">Uncharacterized protein</fullName>
    </submittedName>
</protein>
<gene>
    <name evidence="1" type="ORF">H5410_046397</name>
</gene>
<evidence type="ECO:0000313" key="2">
    <source>
        <dbReference type="Proteomes" id="UP000824120"/>
    </source>
</evidence>
<name>A0A9J5XC55_SOLCO</name>
<dbReference type="Proteomes" id="UP000824120">
    <property type="component" value="Chromosome 9"/>
</dbReference>
<proteinExistence type="predicted"/>
<keyword evidence="2" id="KW-1185">Reference proteome</keyword>
<evidence type="ECO:0000313" key="1">
    <source>
        <dbReference type="EMBL" id="KAG5585963.1"/>
    </source>
</evidence>
<comment type="caution">
    <text evidence="1">The sequence shown here is derived from an EMBL/GenBank/DDBJ whole genome shotgun (WGS) entry which is preliminary data.</text>
</comment>
<dbReference type="EMBL" id="JACXVP010000009">
    <property type="protein sequence ID" value="KAG5585963.1"/>
    <property type="molecule type" value="Genomic_DNA"/>
</dbReference>
<sequence length="68" mass="8044">MKNMEVGTVIIKVGNGLKTSFFGMMIRLGVNRVIEFFKHLENFRGTIWQEDRLVWERNSRGFFCEICL</sequence>
<organism evidence="1 2">
    <name type="scientific">Solanum commersonii</name>
    <name type="common">Commerson's wild potato</name>
    <name type="synonym">Commerson's nightshade</name>
    <dbReference type="NCBI Taxonomy" id="4109"/>
    <lineage>
        <taxon>Eukaryota</taxon>
        <taxon>Viridiplantae</taxon>
        <taxon>Streptophyta</taxon>
        <taxon>Embryophyta</taxon>
        <taxon>Tracheophyta</taxon>
        <taxon>Spermatophyta</taxon>
        <taxon>Magnoliopsida</taxon>
        <taxon>eudicotyledons</taxon>
        <taxon>Gunneridae</taxon>
        <taxon>Pentapetalae</taxon>
        <taxon>asterids</taxon>
        <taxon>lamiids</taxon>
        <taxon>Solanales</taxon>
        <taxon>Solanaceae</taxon>
        <taxon>Solanoideae</taxon>
        <taxon>Solaneae</taxon>
        <taxon>Solanum</taxon>
    </lineage>
</organism>
<dbReference type="AlphaFoldDB" id="A0A9J5XC55"/>
<accession>A0A9J5XC55</accession>
<reference evidence="1 2" key="1">
    <citation type="submission" date="2020-09" db="EMBL/GenBank/DDBJ databases">
        <title>De no assembly of potato wild relative species, Solanum commersonii.</title>
        <authorList>
            <person name="Cho K."/>
        </authorList>
    </citation>
    <scope>NUCLEOTIDE SEQUENCE [LARGE SCALE GENOMIC DNA]</scope>
    <source>
        <strain evidence="1">LZ3.2</strain>
        <tissue evidence="1">Leaf</tissue>
    </source>
</reference>